<reference evidence="2" key="1">
    <citation type="submission" date="2021-02" db="EMBL/GenBank/DDBJ databases">
        <authorList>
            <person name="Cremers G."/>
            <person name="Picone N."/>
        </authorList>
    </citation>
    <scope>NUCLEOTIDE SEQUENCE</scope>
    <source>
        <strain evidence="2">PQ17</strain>
    </source>
</reference>
<comment type="caution">
    <text evidence="2">The sequence shown here is derived from an EMBL/GenBank/DDBJ whole genome shotgun (WGS) entry which is preliminary data.</text>
</comment>
<accession>A0A8J2BHL1</accession>
<proteinExistence type="predicted"/>
<evidence type="ECO:0000313" key="3">
    <source>
        <dbReference type="Proteomes" id="UP000663859"/>
    </source>
</evidence>
<dbReference type="Proteomes" id="UP000663859">
    <property type="component" value="Unassembled WGS sequence"/>
</dbReference>
<name>A0A8J2BHL1_9BACT</name>
<dbReference type="EMBL" id="CAJNOB010000011">
    <property type="protein sequence ID" value="CAF0695321.1"/>
    <property type="molecule type" value="Genomic_DNA"/>
</dbReference>
<sequence length="98" mass="11157">MTVCTWFYGQEAILQALAASRMVTMPIKAREVVRQREGSPLELPFRAGPEKGLVGVCQASRRGSSRLGRNRPLWRFGGSSSDRMESRWQERARGQRDF</sequence>
<feature type="compositionally biased region" description="Basic and acidic residues" evidence="1">
    <location>
        <begin position="82"/>
        <end position="98"/>
    </location>
</feature>
<gene>
    <name evidence="2" type="ORF">MPNT_190003</name>
</gene>
<evidence type="ECO:0000313" key="2">
    <source>
        <dbReference type="EMBL" id="CAF0695321.1"/>
    </source>
</evidence>
<protein>
    <submittedName>
        <fullName evidence="2">Uncharacterized protein</fullName>
    </submittedName>
</protein>
<feature type="region of interest" description="Disordered" evidence="1">
    <location>
        <begin position="64"/>
        <end position="98"/>
    </location>
</feature>
<organism evidence="2 3">
    <name type="scientific">Candidatus Methylacidithermus pantelleriae</name>
    <dbReference type="NCBI Taxonomy" id="2744239"/>
    <lineage>
        <taxon>Bacteria</taxon>
        <taxon>Pseudomonadati</taxon>
        <taxon>Verrucomicrobiota</taxon>
        <taxon>Methylacidiphilae</taxon>
        <taxon>Methylacidiphilales</taxon>
        <taxon>Methylacidiphilaceae</taxon>
        <taxon>Candidatus Methylacidithermus</taxon>
    </lineage>
</organism>
<keyword evidence="3" id="KW-1185">Reference proteome</keyword>
<dbReference type="AlphaFoldDB" id="A0A8J2BHL1"/>
<evidence type="ECO:0000256" key="1">
    <source>
        <dbReference type="SAM" id="MobiDB-lite"/>
    </source>
</evidence>